<feature type="transmembrane region" description="Helical" evidence="1">
    <location>
        <begin position="67"/>
        <end position="85"/>
    </location>
</feature>
<reference evidence="2" key="1">
    <citation type="journal article" date="2014" name="Int. J. Syst. Evol. Microbiol.">
        <title>Complete genome sequence of Corynebacterium casei LMG S-19264T (=DSM 44701T), isolated from a smear-ripened cheese.</title>
        <authorList>
            <consortium name="US DOE Joint Genome Institute (JGI-PGF)"/>
            <person name="Walter F."/>
            <person name="Albersmeier A."/>
            <person name="Kalinowski J."/>
            <person name="Ruckert C."/>
        </authorList>
    </citation>
    <scope>NUCLEOTIDE SEQUENCE</scope>
    <source>
        <strain evidence="2">JCM 19596</strain>
    </source>
</reference>
<protein>
    <submittedName>
        <fullName evidence="2">Uncharacterized protein</fullName>
    </submittedName>
</protein>
<comment type="caution">
    <text evidence="2">The sequence shown here is derived from an EMBL/GenBank/DDBJ whole genome shotgun (WGS) entry which is preliminary data.</text>
</comment>
<keyword evidence="1" id="KW-0812">Transmembrane</keyword>
<dbReference type="EMBL" id="BMPG01000005">
    <property type="protein sequence ID" value="GGL70855.1"/>
    <property type="molecule type" value="Genomic_DNA"/>
</dbReference>
<dbReference type="Proteomes" id="UP000607197">
    <property type="component" value="Unassembled WGS sequence"/>
</dbReference>
<dbReference type="RefSeq" id="WP_188980593.1">
    <property type="nucleotide sequence ID" value="NZ_BMPG01000005.1"/>
</dbReference>
<name>A0A830FMN4_9EURY</name>
<keyword evidence="1" id="KW-1133">Transmembrane helix</keyword>
<keyword evidence="3" id="KW-1185">Reference proteome</keyword>
<feature type="transmembrane region" description="Helical" evidence="1">
    <location>
        <begin position="37"/>
        <end position="60"/>
    </location>
</feature>
<evidence type="ECO:0000256" key="1">
    <source>
        <dbReference type="SAM" id="Phobius"/>
    </source>
</evidence>
<sequence>MSTTRVRTVEQAVAAAGLVLGLAVTMAYLTFESLTATFTATLLSWVLVAAALALAVDVVARYGARSWTVLAAVLLGLGALAQAAVKLATVGGIAATLPAPLWGLGFLVALRGVRDEAE</sequence>
<keyword evidence="1" id="KW-0472">Membrane</keyword>
<feature type="transmembrane region" description="Helical" evidence="1">
    <location>
        <begin position="91"/>
        <end position="110"/>
    </location>
</feature>
<evidence type="ECO:0000313" key="2">
    <source>
        <dbReference type="EMBL" id="GGL70855.1"/>
    </source>
</evidence>
<proteinExistence type="predicted"/>
<evidence type="ECO:0000313" key="3">
    <source>
        <dbReference type="Proteomes" id="UP000607197"/>
    </source>
</evidence>
<dbReference type="AlphaFoldDB" id="A0A830FMN4"/>
<feature type="transmembrane region" description="Helical" evidence="1">
    <location>
        <begin position="12"/>
        <end position="31"/>
    </location>
</feature>
<organism evidence="2 3">
    <name type="scientific">Halocalculus aciditolerans</name>
    <dbReference type="NCBI Taxonomy" id="1383812"/>
    <lineage>
        <taxon>Archaea</taxon>
        <taxon>Methanobacteriati</taxon>
        <taxon>Methanobacteriota</taxon>
        <taxon>Stenosarchaea group</taxon>
        <taxon>Halobacteria</taxon>
        <taxon>Halobacteriales</taxon>
        <taxon>Halobacteriaceae</taxon>
        <taxon>Halocalculus</taxon>
    </lineage>
</organism>
<accession>A0A830FMN4</accession>
<reference evidence="2" key="2">
    <citation type="submission" date="2020-09" db="EMBL/GenBank/DDBJ databases">
        <authorList>
            <person name="Sun Q."/>
            <person name="Ohkuma M."/>
        </authorList>
    </citation>
    <scope>NUCLEOTIDE SEQUENCE</scope>
    <source>
        <strain evidence="2">JCM 19596</strain>
    </source>
</reference>
<gene>
    <name evidence="2" type="ORF">GCM10009039_31170</name>
</gene>